<evidence type="ECO:0000256" key="1">
    <source>
        <dbReference type="ARBA" id="ARBA00022448"/>
    </source>
</evidence>
<dbReference type="RefSeq" id="WP_181676476.1">
    <property type="nucleotide sequence ID" value="NZ_JABJVM010000006.1"/>
</dbReference>
<evidence type="ECO:0000256" key="3">
    <source>
        <dbReference type="ARBA" id="ARBA00022840"/>
    </source>
</evidence>
<organism evidence="5 6">
    <name type="scientific">Listeria rustica</name>
    <dbReference type="NCBI Taxonomy" id="2713503"/>
    <lineage>
        <taxon>Bacteria</taxon>
        <taxon>Bacillati</taxon>
        <taxon>Bacillota</taxon>
        <taxon>Bacilli</taxon>
        <taxon>Bacillales</taxon>
        <taxon>Listeriaceae</taxon>
        <taxon>Listeria</taxon>
    </lineage>
</organism>
<feature type="domain" description="ABC transporter" evidence="4">
    <location>
        <begin position="2"/>
        <end position="227"/>
    </location>
</feature>
<reference evidence="5 6" key="1">
    <citation type="submission" date="2020-05" db="EMBL/GenBank/DDBJ databases">
        <authorList>
            <person name="Carlin C.R."/>
        </authorList>
    </citation>
    <scope>NUCLEOTIDE SEQUENCE [LARGE SCALE GENOMIC DNA]</scope>
    <source>
        <strain evidence="5 6">FSL W9-0585</strain>
    </source>
</reference>
<dbReference type="SMART" id="SM00382">
    <property type="entry name" value="AAA"/>
    <property type="match status" value="1"/>
</dbReference>
<dbReference type="Proteomes" id="UP000548787">
    <property type="component" value="Unassembled WGS sequence"/>
</dbReference>
<protein>
    <submittedName>
        <fullName evidence="5">ABC transporter ATP-binding protein</fullName>
    </submittedName>
</protein>
<dbReference type="CDD" id="cd03230">
    <property type="entry name" value="ABC_DR_subfamily_A"/>
    <property type="match status" value="1"/>
</dbReference>
<evidence type="ECO:0000313" key="6">
    <source>
        <dbReference type="Proteomes" id="UP000548787"/>
    </source>
</evidence>
<evidence type="ECO:0000313" key="5">
    <source>
        <dbReference type="EMBL" id="MBA3926161.1"/>
    </source>
</evidence>
<accession>A0A7W1YFZ6</accession>
<dbReference type="InterPro" id="IPR003593">
    <property type="entry name" value="AAA+_ATPase"/>
</dbReference>
<keyword evidence="1" id="KW-0813">Transport</keyword>
<dbReference type="InterPro" id="IPR027417">
    <property type="entry name" value="P-loop_NTPase"/>
</dbReference>
<dbReference type="PANTHER" id="PTHR42939:SF3">
    <property type="entry name" value="ABC TRANSPORTER ATP-BINDING COMPONENT"/>
    <property type="match status" value="1"/>
</dbReference>
<proteinExistence type="predicted"/>
<evidence type="ECO:0000256" key="2">
    <source>
        <dbReference type="ARBA" id="ARBA00022741"/>
    </source>
</evidence>
<sequence length="290" mass="33332">MLEVKRVSKVYKDFTLRNISFQLPKGYIMGLIGVNGAGKSTLLKIIMDLVQKNSGDVVIFGKNTNDAMEEIKQDIGFVFDDNHFYEHLTCEQMKRIIAPFYRNWDEAAYQNYMKMFELPSNKKIKVLSKGMKMKYSIAIALSHHAKLIIMDEPTAGLDPIVRRELLSVLQTVVMKEEVSVVFSTHVTADLERVADFITYIHEGRVFFSEEKDSLLEQYVIVKGDQDLLDSEAKSLFVDVEIGTLGFQGLSKQVEEARFYFGEEVIFEKPTIEDIMYYTVQATKKRRQGVM</sequence>
<dbReference type="Pfam" id="PF00005">
    <property type="entry name" value="ABC_tran"/>
    <property type="match status" value="1"/>
</dbReference>
<reference evidence="5 6" key="2">
    <citation type="submission" date="2020-08" db="EMBL/GenBank/DDBJ databases">
        <title>Listeria ohnekaius sp. nov. and Listeria portnoyii sp. nov. isolated from non-agricultural and natural environments.</title>
        <authorList>
            <person name="Weller D."/>
            <person name="Belias A.M."/>
            <person name="Liao J."/>
            <person name="Guo S."/>
            <person name="Orsi R.H."/>
            <person name="Wiedmann M."/>
        </authorList>
    </citation>
    <scope>NUCLEOTIDE SEQUENCE [LARGE SCALE GENOMIC DNA]</scope>
    <source>
        <strain evidence="5 6">FSL W9-0585</strain>
    </source>
</reference>
<dbReference type="EMBL" id="JABJVM010000006">
    <property type="protein sequence ID" value="MBA3926161.1"/>
    <property type="molecule type" value="Genomic_DNA"/>
</dbReference>
<comment type="caution">
    <text evidence="5">The sequence shown here is derived from an EMBL/GenBank/DDBJ whole genome shotgun (WGS) entry which is preliminary data.</text>
</comment>
<dbReference type="SUPFAM" id="SSF52540">
    <property type="entry name" value="P-loop containing nucleoside triphosphate hydrolases"/>
    <property type="match status" value="1"/>
</dbReference>
<gene>
    <name evidence="5" type="ORF">HPK16_07385</name>
</gene>
<dbReference type="PROSITE" id="PS00211">
    <property type="entry name" value="ABC_TRANSPORTER_1"/>
    <property type="match status" value="1"/>
</dbReference>
<evidence type="ECO:0000259" key="4">
    <source>
        <dbReference type="PROSITE" id="PS50893"/>
    </source>
</evidence>
<keyword evidence="2" id="KW-0547">Nucleotide-binding</keyword>
<dbReference type="InterPro" id="IPR051782">
    <property type="entry name" value="ABC_Transporter_VariousFunc"/>
</dbReference>
<keyword evidence="3 5" id="KW-0067">ATP-binding</keyword>
<dbReference type="AlphaFoldDB" id="A0A7W1YFZ6"/>
<dbReference type="PROSITE" id="PS50893">
    <property type="entry name" value="ABC_TRANSPORTER_2"/>
    <property type="match status" value="1"/>
</dbReference>
<keyword evidence="6" id="KW-1185">Reference proteome</keyword>
<dbReference type="InterPro" id="IPR017871">
    <property type="entry name" value="ABC_transporter-like_CS"/>
</dbReference>
<dbReference type="GO" id="GO:0005524">
    <property type="term" value="F:ATP binding"/>
    <property type="evidence" value="ECO:0007669"/>
    <property type="project" value="UniProtKB-KW"/>
</dbReference>
<dbReference type="GO" id="GO:0016887">
    <property type="term" value="F:ATP hydrolysis activity"/>
    <property type="evidence" value="ECO:0007669"/>
    <property type="project" value="InterPro"/>
</dbReference>
<dbReference type="Gene3D" id="3.40.50.300">
    <property type="entry name" value="P-loop containing nucleotide triphosphate hydrolases"/>
    <property type="match status" value="1"/>
</dbReference>
<dbReference type="PANTHER" id="PTHR42939">
    <property type="entry name" value="ABC TRANSPORTER ATP-BINDING PROTEIN ALBC-RELATED"/>
    <property type="match status" value="1"/>
</dbReference>
<dbReference type="InterPro" id="IPR003439">
    <property type="entry name" value="ABC_transporter-like_ATP-bd"/>
</dbReference>
<name>A0A7W1YFZ6_9LIST</name>